<evidence type="ECO:0000256" key="3">
    <source>
        <dbReference type="ARBA" id="ARBA00023295"/>
    </source>
</evidence>
<dbReference type="GO" id="GO:0008422">
    <property type="term" value="F:beta-glucosidase activity"/>
    <property type="evidence" value="ECO:0007669"/>
    <property type="project" value="TreeGrafter"/>
</dbReference>
<evidence type="ECO:0000313" key="6">
    <source>
        <dbReference type="EMBL" id="WWD22111.1"/>
    </source>
</evidence>
<dbReference type="Proteomes" id="UP000322225">
    <property type="component" value="Chromosome 12"/>
</dbReference>
<dbReference type="GO" id="GO:0009251">
    <property type="term" value="P:glucan catabolic process"/>
    <property type="evidence" value="ECO:0007669"/>
    <property type="project" value="TreeGrafter"/>
</dbReference>
<reference evidence="6" key="2">
    <citation type="submission" date="2024-01" db="EMBL/GenBank/DDBJ databases">
        <title>Comparative genomics of Cryptococcus and Kwoniella reveals pathogenesis evolution and contrasting modes of karyotype evolution via chromosome fusion or intercentromeric recombination.</title>
        <authorList>
            <person name="Coelho M.A."/>
            <person name="David-Palma M."/>
            <person name="Shea T."/>
            <person name="Bowers K."/>
            <person name="McGinley-Smith S."/>
            <person name="Mohammad A.W."/>
            <person name="Gnirke A."/>
            <person name="Yurkov A.M."/>
            <person name="Nowrousian M."/>
            <person name="Sun S."/>
            <person name="Cuomo C.A."/>
            <person name="Heitman J."/>
        </authorList>
    </citation>
    <scope>NUCLEOTIDE SEQUENCE</scope>
    <source>
        <strain evidence="6">CBS 12478</strain>
    </source>
</reference>
<dbReference type="InterPro" id="IPR017853">
    <property type="entry name" value="GH"/>
</dbReference>
<dbReference type="InterPro" id="IPR018087">
    <property type="entry name" value="Glyco_hydro_5_CS"/>
</dbReference>
<keyword evidence="7" id="KW-1185">Reference proteome</keyword>
<dbReference type="SUPFAM" id="SSF51445">
    <property type="entry name" value="(Trans)glycosidases"/>
    <property type="match status" value="1"/>
</dbReference>
<evidence type="ECO:0000256" key="4">
    <source>
        <dbReference type="RuleBase" id="RU361153"/>
    </source>
</evidence>
<organism evidence="6 7">
    <name type="scientific">Kwoniella shandongensis</name>
    <dbReference type="NCBI Taxonomy" id="1734106"/>
    <lineage>
        <taxon>Eukaryota</taxon>
        <taxon>Fungi</taxon>
        <taxon>Dikarya</taxon>
        <taxon>Basidiomycota</taxon>
        <taxon>Agaricomycotina</taxon>
        <taxon>Tremellomycetes</taxon>
        <taxon>Tremellales</taxon>
        <taxon>Cryptococcaceae</taxon>
        <taxon>Kwoniella</taxon>
    </lineage>
</organism>
<comment type="similarity">
    <text evidence="1 4">Belongs to the glycosyl hydrolase 5 (cellulase A) family.</text>
</comment>
<protein>
    <recommendedName>
        <fullName evidence="5">Glycoside hydrolase family 5 domain-containing protein</fullName>
    </recommendedName>
</protein>
<dbReference type="GO" id="GO:0005576">
    <property type="term" value="C:extracellular region"/>
    <property type="evidence" value="ECO:0007669"/>
    <property type="project" value="TreeGrafter"/>
</dbReference>
<dbReference type="GeneID" id="90830029"/>
<dbReference type="Gene3D" id="3.20.20.80">
    <property type="entry name" value="Glycosidases"/>
    <property type="match status" value="1"/>
</dbReference>
<keyword evidence="3 4" id="KW-0326">Glycosidase</keyword>
<dbReference type="GO" id="GO:0009986">
    <property type="term" value="C:cell surface"/>
    <property type="evidence" value="ECO:0007669"/>
    <property type="project" value="TreeGrafter"/>
</dbReference>
<reference evidence="6" key="1">
    <citation type="submission" date="2017-08" db="EMBL/GenBank/DDBJ databases">
        <authorList>
            <person name="Cuomo C."/>
            <person name="Billmyre B."/>
            <person name="Heitman J."/>
        </authorList>
    </citation>
    <scope>NUCLEOTIDE SEQUENCE</scope>
    <source>
        <strain evidence="6">CBS 12478</strain>
    </source>
</reference>
<dbReference type="PANTHER" id="PTHR31297">
    <property type="entry name" value="GLUCAN ENDO-1,6-BETA-GLUCOSIDASE B"/>
    <property type="match status" value="1"/>
</dbReference>
<evidence type="ECO:0000259" key="5">
    <source>
        <dbReference type="Pfam" id="PF00150"/>
    </source>
</evidence>
<evidence type="ECO:0000313" key="7">
    <source>
        <dbReference type="Proteomes" id="UP000322225"/>
    </source>
</evidence>
<feature type="domain" description="Glycoside hydrolase family 5" evidence="5">
    <location>
        <begin position="16"/>
        <end position="142"/>
    </location>
</feature>
<dbReference type="PANTHER" id="PTHR31297:SF42">
    <property type="entry name" value="GLYCOSIDE HYDROLASE FAMILY 5 DOMAIN-CONTAINING PROTEIN"/>
    <property type="match status" value="1"/>
</dbReference>
<keyword evidence="2 4" id="KW-0378">Hydrolase</keyword>
<sequence length="267" mass="30332">MSEITHHWDTWFQYQELQDIANVGLNTIRIQIGWAYEYLKSAVRWAASLNLKNGFDNSGLLGTRNWFSNDTNISRTLTALQILTAEFTQSFYNNSVIAIELINEPFPYDNNELNVLKSFYQAAYTSVRDASTQNSNLVVAIDEGFQGLQTWDSFMTEPYYHDVAMDTANLDWYCGQTGYLQTSNGVHWTIVGEFTRRGARYDNTLNGSAPRKTGADPGRFSADYVEYLAQSFETQTWVYEQAVKIEINTGADLSGWVPTPIYAKPHG</sequence>
<evidence type="ECO:0000256" key="2">
    <source>
        <dbReference type="ARBA" id="ARBA00022801"/>
    </source>
</evidence>
<dbReference type="PROSITE" id="PS00659">
    <property type="entry name" value="GLYCOSYL_HYDROL_F5"/>
    <property type="match status" value="1"/>
</dbReference>
<evidence type="ECO:0000256" key="1">
    <source>
        <dbReference type="ARBA" id="ARBA00005641"/>
    </source>
</evidence>
<dbReference type="EMBL" id="CP144062">
    <property type="protein sequence ID" value="WWD22111.1"/>
    <property type="molecule type" value="Genomic_DNA"/>
</dbReference>
<dbReference type="InterPro" id="IPR001547">
    <property type="entry name" value="Glyco_hydro_5"/>
</dbReference>
<dbReference type="RefSeq" id="XP_065823945.1">
    <property type="nucleotide sequence ID" value="XM_065967873.1"/>
</dbReference>
<dbReference type="InterPro" id="IPR050386">
    <property type="entry name" value="Glycosyl_hydrolase_5"/>
</dbReference>
<gene>
    <name evidence="6" type="ORF">CI109_106600</name>
</gene>
<dbReference type="Pfam" id="PF00150">
    <property type="entry name" value="Cellulase"/>
    <property type="match status" value="1"/>
</dbReference>
<name>A0AAJ8LP40_9TREE</name>
<dbReference type="AlphaFoldDB" id="A0AAJ8LP40"/>
<proteinExistence type="inferred from homology"/>
<accession>A0AAJ8LP40</accession>
<dbReference type="KEGG" id="ksn:90830029"/>